<feature type="region of interest" description="Disordered" evidence="2">
    <location>
        <begin position="273"/>
        <end position="300"/>
    </location>
</feature>
<feature type="non-terminal residue" evidence="3">
    <location>
        <position position="1"/>
    </location>
</feature>
<sequence length="300" mass="35947">REAAYSLLEKGVEFLKRGVPNFNKAISLYIQARDLLAEKIGWEPEINNLNILIKDLIQQKADFVEKKKLEAEAKIKRQREYEVFREEIQKRRIEYEIKKREQQLKVKRLFESKRDAEITKEKGLRLIDEGKQAAIVYDFKKAYKKFNSAIEKFKQIGWIEQIKYIQKEIENTRLFEQRTKEEDLKIQKIREDLEIQRRKKERQVKEEEIKLKAVVGEVSDLSIEVSKLIEIKKQQDELKTQQKSKQIVSESKEFRKDMKEFIDIKQELVNELSKSKEDTEKRKEGLKLAKDKEKADEIKK</sequence>
<protein>
    <submittedName>
        <fullName evidence="3">Uncharacterized protein</fullName>
    </submittedName>
</protein>
<comment type="caution">
    <text evidence="3">The sequence shown here is derived from an EMBL/GenBank/DDBJ whole genome shotgun (WGS) entry which is preliminary data.</text>
</comment>
<evidence type="ECO:0000256" key="1">
    <source>
        <dbReference type="SAM" id="Coils"/>
    </source>
</evidence>
<feature type="coiled-coil region" evidence="1">
    <location>
        <begin position="46"/>
        <end position="105"/>
    </location>
</feature>
<feature type="non-terminal residue" evidence="3">
    <location>
        <position position="300"/>
    </location>
</feature>
<proteinExistence type="predicted"/>
<dbReference type="AlphaFoldDB" id="X0U9K3"/>
<accession>X0U9K3</accession>
<gene>
    <name evidence="3" type="ORF">S01H1_19673</name>
</gene>
<dbReference type="EMBL" id="BARS01010657">
    <property type="protein sequence ID" value="GAF95981.1"/>
    <property type="molecule type" value="Genomic_DNA"/>
</dbReference>
<organism evidence="3">
    <name type="scientific">marine sediment metagenome</name>
    <dbReference type="NCBI Taxonomy" id="412755"/>
    <lineage>
        <taxon>unclassified sequences</taxon>
        <taxon>metagenomes</taxon>
        <taxon>ecological metagenomes</taxon>
    </lineage>
</organism>
<evidence type="ECO:0000313" key="3">
    <source>
        <dbReference type="EMBL" id="GAF95981.1"/>
    </source>
</evidence>
<keyword evidence="1" id="KW-0175">Coiled coil</keyword>
<reference evidence="3" key="1">
    <citation type="journal article" date="2014" name="Front. Microbiol.">
        <title>High frequency of phylogenetically diverse reductive dehalogenase-homologous genes in deep subseafloor sedimentary metagenomes.</title>
        <authorList>
            <person name="Kawai M."/>
            <person name="Futagami T."/>
            <person name="Toyoda A."/>
            <person name="Takaki Y."/>
            <person name="Nishi S."/>
            <person name="Hori S."/>
            <person name="Arai W."/>
            <person name="Tsubouchi T."/>
            <person name="Morono Y."/>
            <person name="Uchiyama I."/>
            <person name="Ito T."/>
            <person name="Fujiyama A."/>
            <person name="Inagaki F."/>
            <person name="Takami H."/>
        </authorList>
    </citation>
    <scope>NUCLEOTIDE SEQUENCE</scope>
    <source>
        <strain evidence="3">Expedition CK06-06</strain>
    </source>
</reference>
<evidence type="ECO:0000256" key="2">
    <source>
        <dbReference type="SAM" id="MobiDB-lite"/>
    </source>
</evidence>
<feature type="coiled-coil region" evidence="1">
    <location>
        <begin position="186"/>
        <end position="217"/>
    </location>
</feature>
<name>X0U9K3_9ZZZZ</name>